<evidence type="ECO:0000256" key="19">
    <source>
        <dbReference type="SAM" id="Phobius"/>
    </source>
</evidence>
<comment type="similarity">
    <text evidence="5 18">Belongs to the CDS family.</text>
</comment>
<dbReference type="GO" id="GO:0016024">
    <property type="term" value="P:CDP-diacylglycerol biosynthetic process"/>
    <property type="evidence" value="ECO:0007669"/>
    <property type="project" value="UniProtKB-UniPathway"/>
</dbReference>
<evidence type="ECO:0000256" key="12">
    <source>
        <dbReference type="ARBA" id="ARBA00022695"/>
    </source>
</evidence>
<evidence type="ECO:0000256" key="17">
    <source>
        <dbReference type="ARBA" id="ARBA00023264"/>
    </source>
</evidence>
<evidence type="ECO:0000256" key="18">
    <source>
        <dbReference type="RuleBase" id="RU003938"/>
    </source>
</evidence>
<dbReference type="UniPathway" id="UPA00557">
    <property type="reaction ID" value="UER00614"/>
</dbReference>
<sequence>MSELAVRTLSGVAMIAVALAAAAKGGNVFAVGVGLVAMAIYYEWTRLARGWGAIWWVTGFLYALIPALALLWIRERDASGLYLLLWTFIVTWSTDIGAYFVGRAVGKRKLAPAISPGKTVAGFWGGVAAAALLGGAWALLTGLGVALLFLAPLFGVAAQGGDLFESWMKRRAGVKDSGSWLPGHGGVLDRLDGLVPVAVLTAMAQIGGLT</sequence>
<feature type="transmembrane region" description="Helical" evidence="19">
    <location>
        <begin position="79"/>
        <end position="101"/>
    </location>
</feature>
<dbReference type="Proteomes" id="UP000515971">
    <property type="component" value="Chromosome"/>
</dbReference>
<organism evidence="20 21">
    <name type="scientific">Sphingomonas lutea</name>
    <dbReference type="NCBI Taxonomy" id="1045317"/>
    <lineage>
        <taxon>Bacteria</taxon>
        <taxon>Pseudomonadati</taxon>
        <taxon>Pseudomonadota</taxon>
        <taxon>Alphaproteobacteria</taxon>
        <taxon>Sphingomonadales</taxon>
        <taxon>Sphingomonadaceae</taxon>
        <taxon>Sphingomonas</taxon>
    </lineage>
</organism>
<keyword evidence="13 19" id="KW-1133">Transmembrane helix</keyword>
<keyword evidence="14" id="KW-0443">Lipid metabolism</keyword>
<keyword evidence="9" id="KW-0444">Lipid biosynthesis</keyword>
<feature type="transmembrane region" description="Helical" evidence="19">
    <location>
        <begin position="121"/>
        <end position="140"/>
    </location>
</feature>
<evidence type="ECO:0000256" key="5">
    <source>
        <dbReference type="ARBA" id="ARBA00010185"/>
    </source>
</evidence>
<dbReference type="GO" id="GO:0004605">
    <property type="term" value="F:phosphatidate cytidylyltransferase activity"/>
    <property type="evidence" value="ECO:0007669"/>
    <property type="project" value="UniProtKB-EC"/>
</dbReference>
<comment type="pathway">
    <text evidence="3 18">Phospholipid metabolism; CDP-diacylglycerol biosynthesis; CDP-diacylglycerol from sn-glycerol 3-phosphate: step 3/3.</text>
</comment>
<accession>A0A7G9SFN9</accession>
<keyword evidence="15 19" id="KW-0472">Membrane</keyword>
<dbReference type="InterPro" id="IPR000374">
    <property type="entry name" value="PC_trans"/>
</dbReference>
<evidence type="ECO:0000256" key="9">
    <source>
        <dbReference type="ARBA" id="ARBA00022516"/>
    </source>
</evidence>
<name>A0A7G9SFN9_9SPHN</name>
<dbReference type="PANTHER" id="PTHR46382">
    <property type="entry name" value="PHOSPHATIDATE CYTIDYLYLTRANSFERASE"/>
    <property type="match status" value="1"/>
</dbReference>
<dbReference type="AlphaFoldDB" id="A0A7G9SFN9"/>
<keyword evidence="16" id="KW-0594">Phospholipid biosynthesis</keyword>
<keyword evidence="11 18" id="KW-0812">Transmembrane</keyword>
<proteinExistence type="inferred from homology"/>
<comment type="catalytic activity">
    <reaction evidence="1 18">
        <text>a 1,2-diacyl-sn-glycero-3-phosphate + CTP + H(+) = a CDP-1,2-diacyl-sn-glycerol + diphosphate</text>
        <dbReference type="Rhea" id="RHEA:16229"/>
        <dbReference type="ChEBI" id="CHEBI:15378"/>
        <dbReference type="ChEBI" id="CHEBI:33019"/>
        <dbReference type="ChEBI" id="CHEBI:37563"/>
        <dbReference type="ChEBI" id="CHEBI:58332"/>
        <dbReference type="ChEBI" id="CHEBI:58608"/>
        <dbReference type="EC" id="2.7.7.41"/>
    </reaction>
</comment>
<dbReference type="RefSeq" id="WP_187537256.1">
    <property type="nucleotide sequence ID" value="NZ_BAABJT010000001.1"/>
</dbReference>
<comment type="subcellular location">
    <subcellularLocation>
        <location evidence="2">Cell membrane</location>
        <topology evidence="2">Multi-pass membrane protein</topology>
    </subcellularLocation>
</comment>
<evidence type="ECO:0000256" key="8">
    <source>
        <dbReference type="ARBA" id="ARBA00022475"/>
    </source>
</evidence>
<gene>
    <name evidence="20" type="ORF">H9L13_08145</name>
</gene>
<evidence type="ECO:0000256" key="13">
    <source>
        <dbReference type="ARBA" id="ARBA00022989"/>
    </source>
</evidence>
<feature type="transmembrane region" description="Helical" evidence="19">
    <location>
        <begin position="53"/>
        <end position="73"/>
    </location>
</feature>
<evidence type="ECO:0000256" key="6">
    <source>
        <dbReference type="ARBA" id="ARBA00012487"/>
    </source>
</evidence>
<evidence type="ECO:0000313" key="20">
    <source>
        <dbReference type="EMBL" id="QNN66664.1"/>
    </source>
</evidence>
<keyword evidence="17" id="KW-1208">Phospholipid metabolism</keyword>
<evidence type="ECO:0000256" key="16">
    <source>
        <dbReference type="ARBA" id="ARBA00023209"/>
    </source>
</evidence>
<dbReference type="GO" id="GO:0005886">
    <property type="term" value="C:plasma membrane"/>
    <property type="evidence" value="ECO:0007669"/>
    <property type="project" value="UniProtKB-SubCell"/>
</dbReference>
<evidence type="ECO:0000256" key="4">
    <source>
        <dbReference type="ARBA" id="ARBA00005189"/>
    </source>
</evidence>
<dbReference type="Pfam" id="PF01148">
    <property type="entry name" value="CTP_transf_1"/>
    <property type="match status" value="1"/>
</dbReference>
<evidence type="ECO:0000256" key="15">
    <source>
        <dbReference type="ARBA" id="ARBA00023136"/>
    </source>
</evidence>
<evidence type="ECO:0000256" key="7">
    <source>
        <dbReference type="ARBA" id="ARBA00019373"/>
    </source>
</evidence>
<evidence type="ECO:0000256" key="3">
    <source>
        <dbReference type="ARBA" id="ARBA00005119"/>
    </source>
</evidence>
<evidence type="ECO:0000313" key="21">
    <source>
        <dbReference type="Proteomes" id="UP000515971"/>
    </source>
</evidence>
<evidence type="ECO:0000256" key="14">
    <source>
        <dbReference type="ARBA" id="ARBA00023098"/>
    </source>
</evidence>
<feature type="transmembrane region" description="Helical" evidence="19">
    <location>
        <begin position="12"/>
        <end position="41"/>
    </location>
</feature>
<evidence type="ECO:0000256" key="1">
    <source>
        <dbReference type="ARBA" id="ARBA00001698"/>
    </source>
</evidence>
<evidence type="ECO:0000256" key="11">
    <source>
        <dbReference type="ARBA" id="ARBA00022692"/>
    </source>
</evidence>
<evidence type="ECO:0000256" key="10">
    <source>
        <dbReference type="ARBA" id="ARBA00022679"/>
    </source>
</evidence>
<dbReference type="EC" id="2.7.7.41" evidence="6 18"/>
<keyword evidence="12 18" id="KW-0548">Nucleotidyltransferase</keyword>
<dbReference type="PROSITE" id="PS01315">
    <property type="entry name" value="CDS"/>
    <property type="match status" value="1"/>
</dbReference>
<dbReference type="KEGG" id="slut:H9L13_08145"/>
<keyword evidence="10 18" id="KW-0808">Transferase</keyword>
<dbReference type="EMBL" id="CP060718">
    <property type="protein sequence ID" value="QNN66664.1"/>
    <property type="molecule type" value="Genomic_DNA"/>
</dbReference>
<dbReference type="PANTHER" id="PTHR46382:SF1">
    <property type="entry name" value="PHOSPHATIDATE CYTIDYLYLTRANSFERASE"/>
    <property type="match status" value="1"/>
</dbReference>
<protein>
    <recommendedName>
        <fullName evidence="7 18">Phosphatidate cytidylyltransferase</fullName>
        <ecNumber evidence="6 18">2.7.7.41</ecNumber>
    </recommendedName>
</protein>
<comment type="pathway">
    <text evidence="4">Lipid metabolism.</text>
</comment>
<keyword evidence="8" id="KW-1003">Cell membrane</keyword>
<reference evidence="20 21" key="1">
    <citation type="submission" date="2020-08" db="EMBL/GenBank/DDBJ databases">
        <title>Genome sequence of Sphingomonas lutea KCTC 23642T.</title>
        <authorList>
            <person name="Hyun D.-W."/>
            <person name="Bae J.-W."/>
        </authorList>
    </citation>
    <scope>NUCLEOTIDE SEQUENCE [LARGE SCALE GENOMIC DNA]</scope>
    <source>
        <strain evidence="20 21">KCTC 23642</strain>
    </source>
</reference>
<evidence type="ECO:0000256" key="2">
    <source>
        <dbReference type="ARBA" id="ARBA00004651"/>
    </source>
</evidence>
<keyword evidence="21" id="KW-1185">Reference proteome</keyword>